<dbReference type="EMBL" id="CP041730">
    <property type="protein sequence ID" value="QDQ26722.1"/>
    <property type="molecule type" value="Genomic_DNA"/>
</dbReference>
<dbReference type="AlphaFoldDB" id="A0A516SF04"/>
<keyword evidence="2" id="KW-1185">Reference proteome</keyword>
<name>A0A516SF04_9NEIS</name>
<evidence type="ECO:0000313" key="1">
    <source>
        <dbReference type="EMBL" id="QDQ26722.1"/>
    </source>
</evidence>
<organism evidence="1 2">
    <name type="scientific">Chitinimonas arctica</name>
    <dbReference type="NCBI Taxonomy" id="2594795"/>
    <lineage>
        <taxon>Bacteria</taxon>
        <taxon>Pseudomonadati</taxon>
        <taxon>Pseudomonadota</taxon>
        <taxon>Betaproteobacteria</taxon>
        <taxon>Neisseriales</taxon>
        <taxon>Chitinibacteraceae</taxon>
        <taxon>Chitinimonas</taxon>
    </lineage>
</organism>
<dbReference type="Proteomes" id="UP000317550">
    <property type="component" value="Chromosome"/>
</dbReference>
<gene>
    <name evidence="1" type="ORF">FNU76_10290</name>
</gene>
<evidence type="ECO:0000313" key="2">
    <source>
        <dbReference type="Proteomes" id="UP000317550"/>
    </source>
</evidence>
<dbReference type="OrthoDB" id="9808881at2"/>
<dbReference type="RefSeq" id="WP_144278116.1">
    <property type="nucleotide sequence ID" value="NZ_CP041730.1"/>
</dbReference>
<reference evidence="2" key="1">
    <citation type="submission" date="2019-07" db="EMBL/GenBank/DDBJ databases">
        <title>Chitinimonas sp. nov., isolated from Ny-Alesund, arctica soil.</title>
        <authorList>
            <person name="Xu Q."/>
            <person name="Peng F."/>
        </authorList>
    </citation>
    <scope>NUCLEOTIDE SEQUENCE [LARGE SCALE GENOMIC DNA]</scope>
    <source>
        <strain evidence="2">R3-44</strain>
    </source>
</reference>
<protein>
    <submittedName>
        <fullName evidence="1">Uncharacterized protein</fullName>
    </submittedName>
</protein>
<proteinExistence type="predicted"/>
<dbReference type="KEGG" id="cari:FNU76_10290"/>
<sequence>MPTPTKIAENIKRVLALFEPEPSRQVMALAGMLKVSRTVAHRHLTRGPAKLDMLGRIANALGVSLGALWDEETVGTEVVIARIAVSGTLTDCIAWYEPHLSTPFNSQDLLGWNNNGTWQIDRFRNRREPGYPIRRLEMYCQKPLPDSTHVTVYSDMDKSFARELAVGLDRHGYTSSAPRDVRALVDACKAYPAGVLVLQSRVAEAIVQSIESQLKTVFSTLIVCDGALPDHDPLAGRFYCSSDPVPILFLLRRMASSRKPLPTSTHRSIK</sequence>
<accession>A0A516SF04</accession>